<evidence type="ECO:0000313" key="1">
    <source>
        <dbReference type="EMBL" id="KKM77464.1"/>
    </source>
</evidence>
<sequence length="1413" mass="146268">IIKPDIDGSITNEGNIKAIEVKLKSSNNNLNAFAINQKGLIEATGFEKKDGKVILKAEKGITNHQGKITAVNENNTGGQVQIFGEHILLESDSKINASGEFGGGEVLIGGDFQGKNPDIKNARTVFVAKDTLINADATQKGNGGKVILWANDTNSFYGNVTAKGGKKYGDGGFVEISSRNSLHYNGRVECSSVNGKNGELFLDPSNIQITTSASNPAYTNPYNPGPSEPNPCNLNVTDLTNALDLGTNVVIATSNGDQGNGDISVLTAINWTTGSGNLTMNADRDIIVNENITWTTASDLTLNAANNLSFNTGSTLSIGGASASGNLTFQMNSITCSSGVSIQSSGNLTFQTYTKSTTIGIGSGASGSDLINNSVISTLQDGFNLITIGDTSQTGTIDINNATFTDPLQITGDRIDVTGTLATTGNITFDIGQTNNGILNLNAIVTPTSGSFSVNASATTSNTFNINIDPVSQTALLAVKLGGDKINTIKGPSIAEASVVTWTVPGANSGTIGNIAFSNITDLIASSTDDTFNITTSLSSMDTIDMGLGTNIFNITAGSVDNLVGGSGNNTYNLNGGTIVDIVGSSGSNSFDINTGVTISTITSGNGDNTYNINGGDVTNYITTGTGDDIFNFADGKGLTVSSGVTFAASGAKELNYSAYANTTRIFVNLSNETIDISTPVLSMPPKSTSGFNSGGANSLINPTNLTNIVGNNPLATNTSESELVGPASVWEIFGINSGTVDAIPYAGLPNINGTNDDDIFNFSAIGTQDRVRGRGDNDTFNFGFSAGSPAVWTGDVITSLDGGTGSDTFVFYKDVAITATIDGGPTPPVSTNIIKGPPVDAGNLSTAWVISGSQSGTIQPSGIGTATNFNRIKSLIGSDRDDTFTVTHTIAQTLTIDGGTGTNKLIGPVATNTWSITGDDAGTLRIGNPPQLITFSNIELLEGNTNVDDFIFTGSFSISGSPGIDGKTGVNSITGADGVRNDWNITADDAGQIEIDPLGVGAVTTFQNIEDLFGGDNVDNFTFDGAFQISGTTGIDGQAGINTITGPNVANTWSLTTADTGQISPFGATGSTNFTNSSGGTLNLVGGTAADSFTFALGSSLSGSIDGTNAASNSIDVTATVSARVSVEPGDGIILGGIDNIQTITGNSTTTFIARNDTNSWAIGVNNGAVVTNASDNVTLITIPFFEGGSGSDTFTFTGNFAITGSINGKGGNNTIIASTGVNNTWRITDNNAGTLSPEGGSATTFSNIQNLTGNIGTQDIFILSDGKGLTGTVDGGSCGEGNTLDYSAYTSYARSSMPPCSAGPGTATNIGAIRFIAIFIPPAGVDFDLEKALLSELLITYDLKNFAEFNRFLNYYRLVYIKEYKISNFLNIKSNLSNYLIDYLKHLKLNNKNEILYPEYENLIFKDMKKD</sequence>
<dbReference type="PRINTS" id="PR00313">
    <property type="entry name" value="CABNDNGRPT"/>
</dbReference>
<comment type="caution">
    <text evidence="1">The sequence shown here is derived from an EMBL/GenBank/DDBJ whole genome shotgun (WGS) entry which is preliminary data.</text>
</comment>
<organism evidence="1">
    <name type="scientific">marine sediment metagenome</name>
    <dbReference type="NCBI Taxonomy" id="412755"/>
    <lineage>
        <taxon>unclassified sequences</taxon>
        <taxon>metagenomes</taxon>
        <taxon>ecological metagenomes</taxon>
    </lineage>
</organism>
<accession>A0A0F9K5U2</accession>
<name>A0A0F9K5U2_9ZZZZ</name>
<protein>
    <submittedName>
        <fullName evidence="1">Uncharacterized protein</fullName>
    </submittedName>
</protein>
<dbReference type="InterPro" id="IPR012334">
    <property type="entry name" value="Pectin_lyas_fold"/>
</dbReference>
<dbReference type="Gene3D" id="2.160.20.160">
    <property type="match status" value="1"/>
</dbReference>
<gene>
    <name evidence="1" type="ORF">LCGC14_1369780</name>
</gene>
<dbReference type="EMBL" id="LAZR01008638">
    <property type="protein sequence ID" value="KKM77464.1"/>
    <property type="molecule type" value="Genomic_DNA"/>
</dbReference>
<feature type="non-terminal residue" evidence="1">
    <location>
        <position position="1"/>
    </location>
</feature>
<dbReference type="Gene3D" id="2.160.20.10">
    <property type="entry name" value="Single-stranded right-handed beta-helix, Pectin lyase-like"/>
    <property type="match status" value="1"/>
</dbReference>
<proteinExistence type="predicted"/>
<reference evidence="1" key="1">
    <citation type="journal article" date="2015" name="Nature">
        <title>Complex archaea that bridge the gap between prokaryotes and eukaryotes.</title>
        <authorList>
            <person name="Spang A."/>
            <person name="Saw J.H."/>
            <person name="Jorgensen S.L."/>
            <person name="Zaremba-Niedzwiedzka K."/>
            <person name="Martijn J."/>
            <person name="Lind A.E."/>
            <person name="van Eijk R."/>
            <person name="Schleper C."/>
            <person name="Guy L."/>
            <person name="Ettema T.J."/>
        </authorList>
    </citation>
    <scope>NUCLEOTIDE SEQUENCE</scope>
</reference>